<proteinExistence type="predicted"/>
<reference evidence="3 4" key="1">
    <citation type="submission" date="2020-07" db="EMBL/GenBank/DDBJ databases">
        <title>Sequencing the genomes of 1000 actinobacteria strains.</title>
        <authorList>
            <person name="Klenk H.-P."/>
        </authorList>
    </citation>
    <scope>NUCLEOTIDE SEQUENCE [LARGE SCALE GENOMIC DNA]</scope>
    <source>
        <strain evidence="3 4">DSM 26487</strain>
    </source>
</reference>
<dbReference type="GO" id="GO:0008999">
    <property type="term" value="F:protein-N-terminal-alanine acetyltransferase activity"/>
    <property type="evidence" value="ECO:0007669"/>
    <property type="project" value="TreeGrafter"/>
</dbReference>
<protein>
    <submittedName>
        <fullName evidence="3">RimJ/RimL family protein N-acetyltransferase/predicted enzyme related to lactoylglutathione lyase</fullName>
    </submittedName>
</protein>
<dbReference type="InterPro" id="IPR037523">
    <property type="entry name" value="VOC_core"/>
</dbReference>
<name>A0A7Z0DJ42_9ACTN</name>
<dbReference type="PROSITE" id="PS51186">
    <property type="entry name" value="GNAT"/>
    <property type="match status" value="1"/>
</dbReference>
<dbReference type="Proteomes" id="UP000564496">
    <property type="component" value="Unassembled WGS sequence"/>
</dbReference>
<dbReference type="Pfam" id="PF13302">
    <property type="entry name" value="Acetyltransf_3"/>
    <property type="match status" value="1"/>
</dbReference>
<dbReference type="GO" id="GO:1990189">
    <property type="term" value="F:protein N-terminal-serine acetyltransferase activity"/>
    <property type="evidence" value="ECO:0007669"/>
    <property type="project" value="TreeGrafter"/>
</dbReference>
<dbReference type="Gene3D" id="3.10.180.10">
    <property type="entry name" value="2,3-Dihydroxybiphenyl 1,2-Dioxygenase, domain 1"/>
    <property type="match status" value="1"/>
</dbReference>
<dbReference type="Pfam" id="PF00903">
    <property type="entry name" value="Glyoxalase"/>
    <property type="match status" value="1"/>
</dbReference>
<organism evidence="3 4">
    <name type="scientific">Nocardioides panzhihuensis</name>
    <dbReference type="NCBI Taxonomy" id="860243"/>
    <lineage>
        <taxon>Bacteria</taxon>
        <taxon>Bacillati</taxon>
        <taxon>Actinomycetota</taxon>
        <taxon>Actinomycetes</taxon>
        <taxon>Propionibacteriales</taxon>
        <taxon>Nocardioidaceae</taxon>
        <taxon>Nocardioides</taxon>
    </lineage>
</organism>
<dbReference type="RefSeq" id="WP_179656912.1">
    <property type="nucleotide sequence ID" value="NZ_JACBZR010000001.1"/>
</dbReference>
<dbReference type="SUPFAM" id="SSF55729">
    <property type="entry name" value="Acyl-CoA N-acyltransferases (Nat)"/>
    <property type="match status" value="1"/>
</dbReference>
<evidence type="ECO:0000259" key="2">
    <source>
        <dbReference type="PROSITE" id="PS51819"/>
    </source>
</evidence>
<feature type="domain" description="VOC" evidence="2">
    <location>
        <begin position="6"/>
        <end position="130"/>
    </location>
</feature>
<keyword evidence="3" id="KW-0808">Transferase</keyword>
<dbReference type="InterPro" id="IPR029068">
    <property type="entry name" value="Glyas_Bleomycin-R_OHBP_Dase"/>
</dbReference>
<dbReference type="PANTHER" id="PTHR43441">
    <property type="entry name" value="RIBOSOMAL-PROTEIN-SERINE ACETYLTRANSFERASE"/>
    <property type="match status" value="1"/>
</dbReference>
<evidence type="ECO:0000259" key="1">
    <source>
        <dbReference type="PROSITE" id="PS51186"/>
    </source>
</evidence>
<dbReference type="SUPFAM" id="SSF54593">
    <property type="entry name" value="Glyoxalase/Bleomycin resistance protein/Dihydroxybiphenyl dioxygenase"/>
    <property type="match status" value="1"/>
</dbReference>
<feature type="domain" description="N-acetyltransferase" evidence="1">
    <location>
        <begin position="147"/>
        <end position="312"/>
    </location>
</feature>
<accession>A0A7Z0DJ42</accession>
<evidence type="ECO:0000313" key="4">
    <source>
        <dbReference type="Proteomes" id="UP000564496"/>
    </source>
</evidence>
<dbReference type="GO" id="GO:0005737">
    <property type="term" value="C:cytoplasm"/>
    <property type="evidence" value="ECO:0007669"/>
    <property type="project" value="TreeGrafter"/>
</dbReference>
<sequence length="316" mass="35332">MSGPVKQLRVVVEAKDYEEAVAFYRDTLGLPEEAAFSGPDGAEVTILDAGRATLELANPAQHAYIDEVEVGRPVAGHVRVAFEVDDSATVTDRLVEGGAALVASPTRTPWESLNARLDGPADLHLSLFQELAEPALAPEYPIRTERLTLRPIDVERDLEDLHAYLSLEDVCRYIPPVPRDRDQLRKAYAPERRLSVLRREGEVLSLAVEHEGRLIGDVVLFWHSKEQRSGEIGYAFNPEFQRRGFATETARALLGLAFDGLGLHRVVARVDERNAASARVVERVGMRKEAVERDAKWTKGEWATLVNYAMLEDEWR</sequence>
<evidence type="ECO:0000313" key="3">
    <source>
        <dbReference type="EMBL" id="NYI76246.1"/>
    </source>
</evidence>
<dbReference type="GO" id="GO:0016829">
    <property type="term" value="F:lyase activity"/>
    <property type="evidence" value="ECO:0007669"/>
    <property type="project" value="UniProtKB-KW"/>
</dbReference>
<dbReference type="InterPro" id="IPR051908">
    <property type="entry name" value="Ribosomal_N-acetyltransferase"/>
</dbReference>
<keyword evidence="4" id="KW-1185">Reference proteome</keyword>
<dbReference type="InterPro" id="IPR016181">
    <property type="entry name" value="Acyl_CoA_acyltransferase"/>
</dbReference>
<comment type="caution">
    <text evidence="3">The sequence shown here is derived from an EMBL/GenBank/DDBJ whole genome shotgun (WGS) entry which is preliminary data.</text>
</comment>
<dbReference type="InterPro" id="IPR004360">
    <property type="entry name" value="Glyas_Fos-R_dOase_dom"/>
</dbReference>
<dbReference type="PROSITE" id="PS51819">
    <property type="entry name" value="VOC"/>
    <property type="match status" value="1"/>
</dbReference>
<dbReference type="PANTHER" id="PTHR43441:SF11">
    <property type="entry name" value="RIBOSOMAL-PROTEIN-SERINE ACETYLTRANSFERASE"/>
    <property type="match status" value="1"/>
</dbReference>
<dbReference type="InterPro" id="IPR000182">
    <property type="entry name" value="GNAT_dom"/>
</dbReference>
<dbReference type="Gene3D" id="3.40.630.30">
    <property type="match status" value="1"/>
</dbReference>
<dbReference type="AlphaFoldDB" id="A0A7Z0DJ42"/>
<keyword evidence="3" id="KW-0456">Lyase</keyword>
<dbReference type="EMBL" id="JACBZR010000001">
    <property type="protein sequence ID" value="NYI76246.1"/>
    <property type="molecule type" value="Genomic_DNA"/>
</dbReference>
<gene>
    <name evidence="3" type="ORF">BJ988_000894</name>
</gene>